<reference evidence="2 3" key="1">
    <citation type="submission" date="2016-11" db="EMBL/GenBank/DDBJ databases">
        <title>Trade-off between light-utilization and light-protection in marine flavobacteria.</title>
        <authorList>
            <person name="Kumagai Y."/>
        </authorList>
    </citation>
    <scope>NUCLEOTIDE SEQUENCE [LARGE SCALE GENOMIC DNA]</scope>
    <source>
        <strain evidence="2 3">JCM 13191</strain>
    </source>
</reference>
<organism evidence="2 3">
    <name type="scientific">Nonlabens spongiae</name>
    <dbReference type="NCBI Taxonomy" id="331648"/>
    <lineage>
        <taxon>Bacteria</taxon>
        <taxon>Pseudomonadati</taxon>
        <taxon>Bacteroidota</taxon>
        <taxon>Flavobacteriia</taxon>
        <taxon>Flavobacteriales</taxon>
        <taxon>Flavobacteriaceae</taxon>
        <taxon>Nonlabens</taxon>
    </lineage>
</organism>
<dbReference type="Gene3D" id="3.40.50.150">
    <property type="entry name" value="Vaccinia Virus protein VP39"/>
    <property type="match status" value="1"/>
</dbReference>
<sequence length="493" mass="56167">MTVNQYIDKLNERYSQGVATEHSYRGDLQTLLETFIPDYAITNEPKRSNVGAPDYIVQQGDIARGYIEVKDIDKNLNDKSYKEQFTRYKNGLPNLIITNYHEFRLYQDAELVKTVHVAHLNDQGVFVPNTAAFGEFEALIKDFPQHIAQTICSPRQLSKLMAAKTLLLKESFARSLKEDIADDLNPDTELQGQFNSFKDLLIKDITPEQFADLYAQTIAYGMFAARSKDPTLESFDRREAAELIPKTNPFLRKLFHYIAGYDLDPRISWIIDGLAEVFRATDVDGILHNFGKATRMEDPIIHFYEDFLKEYNPGLRVERGVWYTPQPVVQFIVRAVDDVLKNEFGIAAGLADDSKIDITVDTDIQDKRTLSRKRKHTKKVHRVQILDPATGTGTFLSEVVRKIRERFDGLEGMWSSYVDNHLIPRLNGFELLMASYAMAHLKLDLLLQETGYSPIPNPSQREGETMGLDRSSKNSPWGARGQTSVSIFTSPIP</sequence>
<dbReference type="STRING" id="331648.BST97_02405"/>
<evidence type="ECO:0000313" key="2">
    <source>
        <dbReference type="EMBL" id="ARN76941.1"/>
    </source>
</evidence>
<name>A0A1W6MH58_9FLAO</name>
<evidence type="ECO:0000313" key="3">
    <source>
        <dbReference type="Proteomes" id="UP000193431"/>
    </source>
</evidence>
<gene>
    <name evidence="2" type="ORF">BST97_02405</name>
</gene>
<dbReference type="SUPFAM" id="SSF53335">
    <property type="entry name" value="S-adenosyl-L-methionine-dependent methyltransferases"/>
    <property type="match status" value="1"/>
</dbReference>
<dbReference type="RefSeq" id="WP_085765742.1">
    <property type="nucleotide sequence ID" value="NZ_CP019344.1"/>
</dbReference>
<dbReference type="Proteomes" id="UP000193431">
    <property type="component" value="Chromosome"/>
</dbReference>
<dbReference type="AlphaFoldDB" id="A0A1W6MH58"/>
<evidence type="ECO:0000256" key="1">
    <source>
        <dbReference type="SAM" id="MobiDB-lite"/>
    </source>
</evidence>
<protein>
    <recommendedName>
        <fullName evidence="4">DNA methyltransferase</fullName>
    </recommendedName>
</protein>
<dbReference type="PRINTS" id="PR00507">
    <property type="entry name" value="N12N6MTFRASE"/>
</dbReference>
<feature type="region of interest" description="Disordered" evidence="1">
    <location>
        <begin position="454"/>
        <end position="493"/>
    </location>
</feature>
<dbReference type="EMBL" id="CP019344">
    <property type="protein sequence ID" value="ARN76941.1"/>
    <property type="molecule type" value="Genomic_DNA"/>
</dbReference>
<keyword evidence="3" id="KW-1185">Reference proteome</keyword>
<dbReference type="OrthoDB" id="9759819at2"/>
<dbReference type="InterPro" id="IPR029063">
    <property type="entry name" value="SAM-dependent_MTases_sf"/>
</dbReference>
<proteinExistence type="predicted"/>
<evidence type="ECO:0008006" key="4">
    <source>
        <dbReference type="Google" id="ProtNLM"/>
    </source>
</evidence>
<feature type="compositionally biased region" description="Polar residues" evidence="1">
    <location>
        <begin position="481"/>
        <end position="493"/>
    </location>
</feature>
<accession>A0A1W6MH58</accession>